<dbReference type="Proteomes" id="UP000271469">
    <property type="component" value="Chromosome"/>
</dbReference>
<sequence length="213" mass="22971">MMGSTVNDDRIFAAIADERRRLADVAGRFTDEQWATPSLCTGWTCRDVFAHLVVPLVVSIPRFGLAMVRARGNFDHANIAMAAKVARVHPDLPKTLRDNADKRFTPPGQGPRAPLTDVLVHGLDIRRPLGIAANLDPDRTRVVLDFLVGTASDGMFGKVPTTVRWVATDVDWAAGDGPIVEGPTEALLLVLTGRSAGMDELAGDGAAQLRRRA</sequence>
<gene>
    <name evidence="2" type="ORF">D7316_03781</name>
</gene>
<organism evidence="2 3">
    <name type="scientific">Gordonia insulae</name>
    <dbReference type="NCBI Taxonomy" id="2420509"/>
    <lineage>
        <taxon>Bacteria</taxon>
        <taxon>Bacillati</taxon>
        <taxon>Actinomycetota</taxon>
        <taxon>Actinomycetes</taxon>
        <taxon>Mycobacteriales</taxon>
        <taxon>Gordoniaceae</taxon>
        <taxon>Gordonia</taxon>
    </lineage>
</organism>
<evidence type="ECO:0000313" key="2">
    <source>
        <dbReference type="EMBL" id="AZG47173.1"/>
    </source>
</evidence>
<dbReference type="SUPFAM" id="SSF109854">
    <property type="entry name" value="DinB/YfiT-like putative metalloenzymes"/>
    <property type="match status" value="1"/>
</dbReference>
<dbReference type="InterPro" id="IPR034660">
    <property type="entry name" value="DinB/YfiT-like"/>
</dbReference>
<dbReference type="EMBL" id="CP033972">
    <property type="protein sequence ID" value="AZG47173.1"/>
    <property type="molecule type" value="Genomic_DNA"/>
</dbReference>
<dbReference type="GO" id="GO:0046872">
    <property type="term" value="F:metal ion binding"/>
    <property type="evidence" value="ECO:0007669"/>
    <property type="project" value="InterPro"/>
</dbReference>
<dbReference type="AlphaFoldDB" id="A0A3G8JQG6"/>
<keyword evidence="3" id="KW-1185">Reference proteome</keyword>
<dbReference type="Pfam" id="PF11716">
    <property type="entry name" value="MDMPI_N"/>
    <property type="match status" value="1"/>
</dbReference>
<dbReference type="InterPro" id="IPR024344">
    <property type="entry name" value="MDMPI_metal-binding"/>
</dbReference>
<evidence type="ECO:0000313" key="3">
    <source>
        <dbReference type="Proteomes" id="UP000271469"/>
    </source>
</evidence>
<accession>A0A3G8JQG6</accession>
<evidence type="ECO:0000259" key="1">
    <source>
        <dbReference type="Pfam" id="PF11716"/>
    </source>
</evidence>
<reference evidence="2 3" key="1">
    <citation type="submission" date="2018-11" db="EMBL/GenBank/DDBJ databases">
        <title>Gordonia insulae sp. nov., isolated from an island soil.</title>
        <authorList>
            <person name="Kim Y.S."/>
            <person name="Kim S.B."/>
        </authorList>
    </citation>
    <scope>NUCLEOTIDE SEQUENCE [LARGE SCALE GENOMIC DNA]</scope>
    <source>
        <strain evidence="2 3">MMS17-SY073</strain>
    </source>
</reference>
<dbReference type="NCBIfam" id="TIGR03083">
    <property type="entry name" value="maleylpyruvate isomerase family mycothiol-dependent enzyme"/>
    <property type="match status" value="1"/>
</dbReference>
<proteinExistence type="predicted"/>
<name>A0A3G8JQG6_9ACTN</name>
<dbReference type="Gene3D" id="1.20.120.450">
    <property type="entry name" value="dinb family like domain"/>
    <property type="match status" value="1"/>
</dbReference>
<feature type="domain" description="Mycothiol-dependent maleylpyruvate isomerase metal-binding" evidence="1">
    <location>
        <begin position="16"/>
        <end position="53"/>
    </location>
</feature>
<dbReference type="KEGG" id="gom:D7316_03781"/>
<protein>
    <recommendedName>
        <fullName evidence="1">Mycothiol-dependent maleylpyruvate isomerase metal-binding domain-containing protein</fullName>
    </recommendedName>
</protein>
<dbReference type="InterPro" id="IPR017517">
    <property type="entry name" value="Maleyloyr_isom"/>
</dbReference>